<dbReference type="InterPro" id="IPR043129">
    <property type="entry name" value="ATPase_NBD"/>
</dbReference>
<proteinExistence type="predicted"/>
<dbReference type="EMBL" id="VTEV01000008">
    <property type="protein sequence ID" value="TYS64479.1"/>
    <property type="molecule type" value="Genomic_DNA"/>
</dbReference>
<dbReference type="OrthoDB" id="5412507at2"/>
<dbReference type="Pfam" id="PF17989">
    <property type="entry name" value="ALP_N"/>
    <property type="match status" value="1"/>
</dbReference>
<dbReference type="CDD" id="cd24025">
    <property type="entry name" value="ASKHA_NBD_ParM_pCBH-like"/>
    <property type="match status" value="1"/>
</dbReference>
<sequence>MTEIIGLDLGFGNVKGKNLFQEIMFPSVVGPSRNLIESTVQADTEPLNRIIDNKRSLFIGDLALRQSATKMFSLKENKAGHESTKPLLEVALGLLAKGRNVNVVTGLPVTFYFQQKEELSKVFKRDHDINIQVGGQWIERTISVDEVKLVPQPLGSAIDFLLDREGNIKEDMKKYAKGRIGVLDIGFYTNDLLVLDGLEVAQDYSRSLRSGMSVAYRAMNDAGIDVPIYDLEKMVRRGQYRSASEQAFQALAQQIQGEVETYWPQLDLIIITGGGGHELFRYLKLPGESRISLNPSLANVKGYYKLGRRAWGRGNNGQLSVKR</sequence>
<comment type="caution">
    <text evidence="3">The sequence shown here is derived from an EMBL/GenBank/DDBJ whole genome shotgun (WGS) entry which is preliminary data.</text>
</comment>
<dbReference type="InterPro" id="IPR049067">
    <property type="entry name" value="MreB-like_C"/>
</dbReference>
<evidence type="ECO:0000259" key="2">
    <source>
        <dbReference type="Pfam" id="PF21522"/>
    </source>
</evidence>
<reference evidence="3 4" key="1">
    <citation type="submission" date="2019-08" db="EMBL/GenBank/DDBJ databases">
        <title>Bacillus genomes from the desert of Cuatro Cienegas, Coahuila.</title>
        <authorList>
            <person name="Olmedo-Alvarez G."/>
        </authorList>
    </citation>
    <scope>NUCLEOTIDE SEQUENCE [LARGE SCALE GENOMIC DNA]</scope>
    <source>
        <strain evidence="3 4">CH28_1T</strain>
    </source>
</reference>
<dbReference type="InterPro" id="IPR040607">
    <property type="entry name" value="ALP_N"/>
</dbReference>
<evidence type="ECO:0000313" key="3">
    <source>
        <dbReference type="EMBL" id="TYS64479.1"/>
    </source>
</evidence>
<feature type="domain" description="Actin homologue MreB-like C-terminal" evidence="2">
    <location>
        <begin position="182"/>
        <end position="279"/>
    </location>
</feature>
<name>A0A5D4SN65_9BACI</name>
<accession>A0A5D4SN65</accession>
<evidence type="ECO:0000313" key="4">
    <source>
        <dbReference type="Proteomes" id="UP000322524"/>
    </source>
</evidence>
<dbReference type="Pfam" id="PF21522">
    <property type="entry name" value="MreB-like_C"/>
    <property type="match status" value="1"/>
</dbReference>
<dbReference type="Proteomes" id="UP000322524">
    <property type="component" value="Unassembled WGS sequence"/>
</dbReference>
<evidence type="ECO:0000259" key="1">
    <source>
        <dbReference type="Pfam" id="PF17989"/>
    </source>
</evidence>
<protein>
    <submittedName>
        <fullName evidence="3">ParM/StbA family protein</fullName>
    </submittedName>
</protein>
<dbReference type="SUPFAM" id="SSF53067">
    <property type="entry name" value="Actin-like ATPase domain"/>
    <property type="match status" value="2"/>
</dbReference>
<dbReference type="AlphaFoldDB" id="A0A5D4SN65"/>
<gene>
    <name evidence="3" type="ORF">FZC76_18120</name>
</gene>
<feature type="domain" description="Actin-like protein N-terminal" evidence="1">
    <location>
        <begin position="6"/>
        <end position="155"/>
    </location>
</feature>
<dbReference type="Gene3D" id="3.30.420.40">
    <property type="match status" value="2"/>
</dbReference>
<dbReference type="RefSeq" id="WP_148989585.1">
    <property type="nucleotide sequence ID" value="NZ_VTEV01000008.1"/>
</dbReference>
<organism evidence="3 4">
    <name type="scientific">Sutcliffiella horikoshii</name>
    <dbReference type="NCBI Taxonomy" id="79883"/>
    <lineage>
        <taxon>Bacteria</taxon>
        <taxon>Bacillati</taxon>
        <taxon>Bacillota</taxon>
        <taxon>Bacilli</taxon>
        <taxon>Bacillales</taxon>
        <taxon>Bacillaceae</taxon>
        <taxon>Sutcliffiella</taxon>
    </lineage>
</organism>